<organism evidence="2 3">
    <name type="scientific">Cerasibacillus terrae</name>
    <dbReference type="NCBI Taxonomy" id="2498845"/>
    <lineage>
        <taxon>Bacteria</taxon>
        <taxon>Bacillati</taxon>
        <taxon>Bacillota</taxon>
        <taxon>Bacilli</taxon>
        <taxon>Bacillales</taxon>
        <taxon>Bacillaceae</taxon>
        <taxon>Cerasibacillus</taxon>
    </lineage>
</organism>
<keyword evidence="1" id="KW-0732">Signal</keyword>
<reference evidence="2 3" key="1">
    <citation type="submission" date="2019-06" db="EMBL/GenBank/DDBJ databases">
        <title>Cerasibacillus sp. nov., isolated from maize field.</title>
        <authorList>
            <person name="Lin S.-Y."/>
            <person name="Tsai C.-F."/>
            <person name="Young C.-C."/>
        </authorList>
    </citation>
    <scope>NUCLEOTIDE SEQUENCE [LARGE SCALE GENOMIC DNA]</scope>
    <source>
        <strain evidence="2 3">CC-CFT480</strain>
    </source>
</reference>
<evidence type="ECO:0008006" key="4">
    <source>
        <dbReference type="Google" id="ProtNLM"/>
    </source>
</evidence>
<dbReference type="EMBL" id="VDUW01000017">
    <property type="protein sequence ID" value="TXL57805.1"/>
    <property type="molecule type" value="Genomic_DNA"/>
</dbReference>
<name>A0A5C8NG61_9BACI</name>
<comment type="caution">
    <text evidence="2">The sequence shown here is derived from an EMBL/GenBank/DDBJ whole genome shotgun (WGS) entry which is preliminary data.</text>
</comment>
<accession>A0A5C8NG61</accession>
<keyword evidence="3" id="KW-1185">Reference proteome</keyword>
<dbReference type="Proteomes" id="UP000321574">
    <property type="component" value="Unassembled WGS sequence"/>
</dbReference>
<sequence>MKKVLIFIFTMIICTVLVACTGDSEEVSNEDAVDNKENQSEKNNDGQAAIPEDIIIDAEADPIELKDQMGLEIGDTGYTVTQGDYNELAITLNGVEMVRDIGKETESDDALYLIGDFTFKNLSDGYLTIEKPDAARGSDEEAIENDELGNNGDLLGIGDWFVDENNEIPLEENPTNSMSLEKGEVIDQKISIIMRDRADEYMIVFGFFDGNNKDYRNKVTWTFDADKVVEK</sequence>
<feature type="signal peptide" evidence="1">
    <location>
        <begin position="1"/>
        <end position="19"/>
    </location>
</feature>
<protein>
    <recommendedName>
        <fullName evidence="4">Lipoprotein</fullName>
    </recommendedName>
</protein>
<dbReference type="AlphaFoldDB" id="A0A5C8NG61"/>
<dbReference type="PROSITE" id="PS51257">
    <property type="entry name" value="PROKAR_LIPOPROTEIN"/>
    <property type="match status" value="1"/>
</dbReference>
<proteinExistence type="predicted"/>
<evidence type="ECO:0000313" key="2">
    <source>
        <dbReference type="EMBL" id="TXL57805.1"/>
    </source>
</evidence>
<dbReference type="OrthoDB" id="2969075at2"/>
<feature type="chain" id="PRO_5039203999" description="Lipoprotein" evidence="1">
    <location>
        <begin position="20"/>
        <end position="231"/>
    </location>
</feature>
<evidence type="ECO:0000313" key="3">
    <source>
        <dbReference type="Proteomes" id="UP000321574"/>
    </source>
</evidence>
<evidence type="ECO:0000256" key="1">
    <source>
        <dbReference type="SAM" id="SignalP"/>
    </source>
</evidence>
<dbReference type="RefSeq" id="WP_147670731.1">
    <property type="nucleotide sequence ID" value="NZ_VDUW01000017.1"/>
</dbReference>
<gene>
    <name evidence="2" type="ORF">FHP05_14885</name>
</gene>